<sequence>MVRAPLTPEQIAAGRRLGAVLREWRGPRTVAEVAEGAGISPETLRKIESGRLLTPSFATVVALSHSLDVPVELLADAVAGAAPMPSARSTV</sequence>
<dbReference type="SMART" id="SM00530">
    <property type="entry name" value="HTH_XRE"/>
    <property type="match status" value="1"/>
</dbReference>
<feature type="domain" description="HTH cro/C1-type" evidence="1">
    <location>
        <begin position="29"/>
        <end position="74"/>
    </location>
</feature>
<protein>
    <submittedName>
        <fullName evidence="2">Helix-turn-helix transcriptional regulator</fullName>
    </submittedName>
</protein>
<gene>
    <name evidence="2" type="ORF">L1892_08570</name>
</gene>
<proteinExistence type="predicted"/>
<dbReference type="Pfam" id="PF13560">
    <property type="entry name" value="HTH_31"/>
    <property type="match status" value="1"/>
</dbReference>
<name>A0ABS9DJK0_9ACTN</name>
<dbReference type="Proteomes" id="UP001108089">
    <property type="component" value="Unassembled WGS sequence"/>
</dbReference>
<dbReference type="InterPro" id="IPR001387">
    <property type="entry name" value="Cro/C1-type_HTH"/>
</dbReference>
<reference evidence="2" key="1">
    <citation type="submission" date="2022-01" db="EMBL/GenBank/DDBJ databases">
        <title>Gordonia xiamenensis sp. nov., isolated from surface seawater in Xiamen.</title>
        <authorList>
            <person name="He Y.F."/>
        </authorList>
    </citation>
    <scope>NUCLEOTIDE SEQUENCE</scope>
    <source>
        <strain evidence="2">GW1C4-4</strain>
    </source>
</reference>
<comment type="caution">
    <text evidence="2">The sequence shown here is derived from an EMBL/GenBank/DDBJ whole genome shotgun (WGS) entry which is preliminary data.</text>
</comment>
<organism evidence="2 3">
    <name type="scientific">Gordonia tangerina</name>
    <dbReference type="NCBI Taxonomy" id="2911060"/>
    <lineage>
        <taxon>Bacteria</taxon>
        <taxon>Bacillati</taxon>
        <taxon>Actinomycetota</taxon>
        <taxon>Actinomycetes</taxon>
        <taxon>Mycobacteriales</taxon>
        <taxon>Gordoniaceae</taxon>
        <taxon>Gordonia</taxon>
    </lineage>
</organism>
<evidence type="ECO:0000259" key="1">
    <source>
        <dbReference type="PROSITE" id="PS50943"/>
    </source>
</evidence>
<dbReference type="SUPFAM" id="SSF47413">
    <property type="entry name" value="lambda repressor-like DNA-binding domains"/>
    <property type="match status" value="1"/>
</dbReference>
<dbReference type="CDD" id="cd00093">
    <property type="entry name" value="HTH_XRE"/>
    <property type="match status" value="1"/>
</dbReference>
<accession>A0ABS9DJK0</accession>
<evidence type="ECO:0000313" key="3">
    <source>
        <dbReference type="Proteomes" id="UP001108089"/>
    </source>
</evidence>
<dbReference type="EMBL" id="JAKGCU010000005">
    <property type="protein sequence ID" value="MCF3938430.1"/>
    <property type="molecule type" value="Genomic_DNA"/>
</dbReference>
<dbReference type="PROSITE" id="PS50943">
    <property type="entry name" value="HTH_CROC1"/>
    <property type="match status" value="1"/>
</dbReference>
<dbReference type="Gene3D" id="1.10.260.40">
    <property type="entry name" value="lambda repressor-like DNA-binding domains"/>
    <property type="match status" value="1"/>
</dbReference>
<dbReference type="RefSeq" id="WP_235723171.1">
    <property type="nucleotide sequence ID" value="NZ_JAKGCU010000005.1"/>
</dbReference>
<evidence type="ECO:0000313" key="2">
    <source>
        <dbReference type="EMBL" id="MCF3938430.1"/>
    </source>
</evidence>
<keyword evidence="3" id="KW-1185">Reference proteome</keyword>
<dbReference type="InterPro" id="IPR010982">
    <property type="entry name" value="Lambda_DNA-bd_dom_sf"/>
</dbReference>